<evidence type="ECO:0000313" key="2">
    <source>
        <dbReference type="EMBL" id="KXB78210.1"/>
    </source>
</evidence>
<dbReference type="Proteomes" id="UP000070224">
    <property type="component" value="Unassembled WGS sequence"/>
</dbReference>
<dbReference type="PATRIC" id="fig|322095.3.peg.238"/>
<comment type="caution">
    <text evidence="2">The sequence shown here is derived from an EMBL/GenBank/DDBJ whole genome shotgun (WGS) entry which is preliminary data.</text>
</comment>
<dbReference type="EMBL" id="LSDK01000019">
    <property type="protein sequence ID" value="KXB78210.1"/>
    <property type="molecule type" value="Genomic_DNA"/>
</dbReference>
<gene>
    <name evidence="2" type="ORF">HMPREF3185_00240</name>
</gene>
<reference evidence="3" key="1">
    <citation type="submission" date="2016-01" db="EMBL/GenBank/DDBJ databases">
        <authorList>
            <person name="Mitreva M."/>
            <person name="Pepin K.H."/>
            <person name="Mihindukulasuriya K.A."/>
            <person name="Fulton R."/>
            <person name="Fronick C."/>
            <person name="O'Laughlin M."/>
            <person name="Miner T."/>
            <person name="Herter B."/>
            <person name="Rosa B.A."/>
            <person name="Cordes M."/>
            <person name="Tomlinson C."/>
            <person name="Wollam A."/>
            <person name="Palsikar V.B."/>
            <person name="Mardis E.R."/>
            <person name="Wilson R.K."/>
        </authorList>
    </citation>
    <scope>NUCLEOTIDE SEQUENCE [LARGE SCALE GENOMIC DNA]</scope>
    <source>
        <strain evidence="3">KA00683</strain>
    </source>
</reference>
<evidence type="ECO:0000256" key="1">
    <source>
        <dbReference type="SAM" id="MobiDB-lite"/>
    </source>
</evidence>
<protein>
    <submittedName>
        <fullName evidence="2">Uncharacterized protein</fullName>
    </submittedName>
</protein>
<organism evidence="2 3">
    <name type="scientific">Porphyromonas somerae</name>
    <dbReference type="NCBI Taxonomy" id="322095"/>
    <lineage>
        <taxon>Bacteria</taxon>
        <taxon>Pseudomonadati</taxon>
        <taxon>Bacteroidota</taxon>
        <taxon>Bacteroidia</taxon>
        <taxon>Bacteroidales</taxon>
        <taxon>Porphyromonadaceae</taxon>
        <taxon>Porphyromonas</taxon>
    </lineage>
</organism>
<feature type="region of interest" description="Disordered" evidence="1">
    <location>
        <begin position="1"/>
        <end position="32"/>
    </location>
</feature>
<dbReference type="STRING" id="322095.HMPREF3185_00240"/>
<sequence>MAGELVRPPQEPGGISGAYHQEGQGEAQAVGPSNNYCSARVRLLLRAQSTIRLYIE</sequence>
<keyword evidence="3" id="KW-1185">Reference proteome</keyword>
<proteinExistence type="predicted"/>
<accession>A0A134BEA8</accession>
<name>A0A134BEA8_9PORP</name>
<evidence type="ECO:0000313" key="3">
    <source>
        <dbReference type="Proteomes" id="UP000070224"/>
    </source>
</evidence>
<dbReference type="AlphaFoldDB" id="A0A134BEA8"/>